<feature type="transmembrane region" description="Helical" evidence="2">
    <location>
        <begin position="76"/>
        <end position="99"/>
    </location>
</feature>
<reference evidence="3 4" key="1">
    <citation type="journal article" date="2023" name="Sci. Data">
        <title>Genome assembly of the Korean intertidal mud-creeper Batillaria attramentaria.</title>
        <authorList>
            <person name="Patra A.K."/>
            <person name="Ho P.T."/>
            <person name="Jun S."/>
            <person name="Lee S.J."/>
            <person name="Kim Y."/>
            <person name="Won Y.J."/>
        </authorList>
    </citation>
    <scope>NUCLEOTIDE SEQUENCE [LARGE SCALE GENOMIC DNA]</scope>
    <source>
        <strain evidence="3">Wonlab-2016</strain>
    </source>
</reference>
<accession>A0ABD0M7H3</accession>
<keyword evidence="2" id="KW-0812">Transmembrane</keyword>
<keyword evidence="2" id="KW-0472">Membrane</keyword>
<protein>
    <submittedName>
        <fullName evidence="3">Uncharacterized protein</fullName>
    </submittedName>
</protein>
<feature type="region of interest" description="Disordered" evidence="1">
    <location>
        <begin position="158"/>
        <end position="357"/>
    </location>
</feature>
<dbReference type="Proteomes" id="UP001519460">
    <property type="component" value="Unassembled WGS sequence"/>
</dbReference>
<evidence type="ECO:0000256" key="2">
    <source>
        <dbReference type="SAM" id="Phobius"/>
    </source>
</evidence>
<gene>
    <name evidence="3" type="ORF">BaRGS_00001331</name>
</gene>
<sequence length="357" mass="40366">MKEKLLDKPTIDAYHSYVQSQIRSDLNSIALGPGRLPTRAAIGLILFGLCCLIVGVCLVTLRYLHVYFWDWNHQFVGPFFIILFLMCCSGATYACLLAVRRSNRFRRDLYFHPLGDYGIAAVPREDLIHEQELKHDLKSGTTPHKSVLPRSEAYSHTNLARDGRGHHNQAYRPGPGDPYRRPPQDPRRGPPHPGDRRRPPPDDRRRGGPPPDGRRGPPDDRRRYPDDRRGPPDGRRGPPPEGRRGPPPEGEYRRGPPPSDGRRGPPPDGYRGPPRGPPPEGYRGTPPERRGPPPHYNGDDRRGPPPDDRRGPPPDDRRGPPPDDRRPRGVPHFRERSPDDDMGKVKLDIDKESESVL</sequence>
<evidence type="ECO:0000256" key="1">
    <source>
        <dbReference type="SAM" id="MobiDB-lite"/>
    </source>
</evidence>
<organism evidence="3 4">
    <name type="scientific">Batillaria attramentaria</name>
    <dbReference type="NCBI Taxonomy" id="370345"/>
    <lineage>
        <taxon>Eukaryota</taxon>
        <taxon>Metazoa</taxon>
        <taxon>Spiralia</taxon>
        <taxon>Lophotrochozoa</taxon>
        <taxon>Mollusca</taxon>
        <taxon>Gastropoda</taxon>
        <taxon>Caenogastropoda</taxon>
        <taxon>Sorbeoconcha</taxon>
        <taxon>Cerithioidea</taxon>
        <taxon>Batillariidae</taxon>
        <taxon>Batillaria</taxon>
    </lineage>
</organism>
<dbReference type="AlphaFoldDB" id="A0ABD0M7H3"/>
<name>A0ABD0M7H3_9CAEN</name>
<feature type="transmembrane region" description="Helical" evidence="2">
    <location>
        <begin position="41"/>
        <end position="64"/>
    </location>
</feature>
<keyword evidence="4" id="KW-1185">Reference proteome</keyword>
<dbReference type="EMBL" id="JACVVK020000004">
    <property type="protein sequence ID" value="KAK7507396.1"/>
    <property type="molecule type" value="Genomic_DNA"/>
</dbReference>
<feature type="compositionally biased region" description="Pro residues" evidence="1">
    <location>
        <begin position="266"/>
        <end position="280"/>
    </location>
</feature>
<evidence type="ECO:0000313" key="3">
    <source>
        <dbReference type="EMBL" id="KAK7507396.1"/>
    </source>
</evidence>
<proteinExistence type="predicted"/>
<feature type="compositionally biased region" description="Basic and acidic residues" evidence="1">
    <location>
        <begin position="178"/>
        <end position="265"/>
    </location>
</feature>
<keyword evidence="2" id="KW-1133">Transmembrane helix</keyword>
<evidence type="ECO:0000313" key="4">
    <source>
        <dbReference type="Proteomes" id="UP001519460"/>
    </source>
</evidence>
<comment type="caution">
    <text evidence="3">The sequence shown here is derived from an EMBL/GenBank/DDBJ whole genome shotgun (WGS) entry which is preliminary data.</text>
</comment>
<feature type="compositionally biased region" description="Basic and acidic residues" evidence="1">
    <location>
        <begin position="286"/>
        <end position="357"/>
    </location>
</feature>